<dbReference type="Pfam" id="PF06271">
    <property type="entry name" value="RDD"/>
    <property type="match status" value="1"/>
</dbReference>
<keyword evidence="5 6" id="KW-0472">Membrane</keyword>
<evidence type="ECO:0000256" key="6">
    <source>
        <dbReference type="SAM" id="Phobius"/>
    </source>
</evidence>
<keyword evidence="2" id="KW-1003">Cell membrane</keyword>
<dbReference type="InterPro" id="IPR010432">
    <property type="entry name" value="RDD"/>
</dbReference>
<evidence type="ECO:0000256" key="5">
    <source>
        <dbReference type="ARBA" id="ARBA00023136"/>
    </source>
</evidence>
<evidence type="ECO:0000259" key="7">
    <source>
        <dbReference type="Pfam" id="PF06271"/>
    </source>
</evidence>
<sequence>MSTSTRAAAFSDLPIAGVGRRLAALLYDLLILAGLIMVYGFVAIPVASVFGKLNCQPETLDYSPCVGGPLFQLGAVAVIAGYFFWSWRAAGQTVGMRAWRLMLANPDGIRLTWGQCLLRATAAPLSITCLGLGYFLAWARADKASWQDLFSKSQVRLLPKKKQ</sequence>
<dbReference type="RefSeq" id="WP_301414595.1">
    <property type="nucleotide sequence ID" value="NZ_CP098023.1"/>
</dbReference>
<evidence type="ECO:0000313" key="9">
    <source>
        <dbReference type="Proteomes" id="UP001321520"/>
    </source>
</evidence>
<evidence type="ECO:0000256" key="4">
    <source>
        <dbReference type="ARBA" id="ARBA00022989"/>
    </source>
</evidence>
<feature type="transmembrane region" description="Helical" evidence="6">
    <location>
        <begin position="29"/>
        <end position="50"/>
    </location>
</feature>
<gene>
    <name evidence="8" type="ORF">M8T91_13010</name>
</gene>
<dbReference type="PANTHER" id="PTHR36115">
    <property type="entry name" value="PROLINE-RICH ANTIGEN HOMOLOG-RELATED"/>
    <property type="match status" value="1"/>
</dbReference>
<dbReference type="InterPro" id="IPR051791">
    <property type="entry name" value="Pra-immunoreactive"/>
</dbReference>
<organism evidence="8 9">
    <name type="scientific">Microbulbifer spongiae</name>
    <dbReference type="NCBI Taxonomy" id="2944933"/>
    <lineage>
        <taxon>Bacteria</taxon>
        <taxon>Pseudomonadati</taxon>
        <taxon>Pseudomonadota</taxon>
        <taxon>Gammaproteobacteria</taxon>
        <taxon>Cellvibrionales</taxon>
        <taxon>Microbulbiferaceae</taxon>
        <taxon>Microbulbifer</taxon>
    </lineage>
</organism>
<protein>
    <submittedName>
        <fullName evidence="8">RDD family protein</fullName>
    </submittedName>
</protein>
<evidence type="ECO:0000256" key="1">
    <source>
        <dbReference type="ARBA" id="ARBA00004651"/>
    </source>
</evidence>
<feature type="transmembrane region" description="Helical" evidence="6">
    <location>
        <begin position="70"/>
        <end position="90"/>
    </location>
</feature>
<feature type="domain" description="RDD" evidence="7">
    <location>
        <begin position="16"/>
        <end position="151"/>
    </location>
</feature>
<keyword evidence="3 6" id="KW-0812">Transmembrane</keyword>
<name>A0ABY9E713_9GAMM</name>
<reference evidence="8 9" key="1">
    <citation type="submission" date="2022-05" db="EMBL/GenBank/DDBJ databases">
        <title>Microbulbifer sp. nov., isolated from sponge.</title>
        <authorList>
            <person name="Gao L."/>
        </authorList>
    </citation>
    <scope>NUCLEOTIDE SEQUENCE [LARGE SCALE GENOMIC DNA]</scope>
    <source>
        <strain evidence="8 9">MI-G</strain>
    </source>
</reference>
<dbReference type="Proteomes" id="UP001321520">
    <property type="component" value="Chromosome"/>
</dbReference>
<accession>A0ABY9E713</accession>
<comment type="subcellular location">
    <subcellularLocation>
        <location evidence="1">Cell membrane</location>
        <topology evidence="1">Multi-pass membrane protein</topology>
    </subcellularLocation>
</comment>
<dbReference type="EMBL" id="CP098023">
    <property type="protein sequence ID" value="WKD48819.1"/>
    <property type="molecule type" value="Genomic_DNA"/>
</dbReference>
<evidence type="ECO:0000256" key="2">
    <source>
        <dbReference type="ARBA" id="ARBA00022475"/>
    </source>
</evidence>
<evidence type="ECO:0000313" key="8">
    <source>
        <dbReference type="EMBL" id="WKD48819.1"/>
    </source>
</evidence>
<evidence type="ECO:0000256" key="3">
    <source>
        <dbReference type="ARBA" id="ARBA00022692"/>
    </source>
</evidence>
<keyword evidence="9" id="KW-1185">Reference proteome</keyword>
<keyword evidence="4 6" id="KW-1133">Transmembrane helix</keyword>
<proteinExistence type="predicted"/>
<dbReference type="PANTHER" id="PTHR36115:SF10">
    <property type="entry name" value="RDD DOMAIN-CONTAINING PROTEIN"/>
    <property type="match status" value="1"/>
</dbReference>